<dbReference type="PANTHER" id="PTHR42898">
    <property type="entry name" value="TROPINONE REDUCTASE"/>
    <property type="match status" value="1"/>
</dbReference>
<dbReference type="FunFam" id="3.40.50.720:FF:000084">
    <property type="entry name" value="Short-chain dehydrogenase reductase"/>
    <property type="match status" value="1"/>
</dbReference>
<dbReference type="Pfam" id="PF13561">
    <property type="entry name" value="adh_short_C2"/>
    <property type="match status" value="1"/>
</dbReference>
<dbReference type="GO" id="GO:0016491">
    <property type="term" value="F:oxidoreductase activity"/>
    <property type="evidence" value="ECO:0007669"/>
    <property type="project" value="UniProtKB-KW"/>
</dbReference>
<proteinExistence type="predicted"/>
<protein>
    <submittedName>
        <fullName evidence="3">Tropinone reductase</fullName>
    </submittedName>
</protein>
<dbReference type="PRINTS" id="PR00081">
    <property type="entry name" value="GDHRDH"/>
</dbReference>
<dbReference type="EMBL" id="JAMFTS010000004">
    <property type="protein sequence ID" value="KAJ4767244.1"/>
    <property type="molecule type" value="Genomic_DNA"/>
</dbReference>
<gene>
    <name evidence="3" type="ORF">LUZ62_077619</name>
</gene>
<dbReference type="AlphaFoldDB" id="A0AAV8DJZ4"/>
<dbReference type="PROSITE" id="PS00061">
    <property type="entry name" value="ADH_SHORT"/>
    <property type="match status" value="1"/>
</dbReference>
<dbReference type="PRINTS" id="PR00080">
    <property type="entry name" value="SDRFAMILY"/>
</dbReference>
<dbReference type="PANTHER" id="PTHR42898:SF6">
    <property type="entry name" value="NADP-DEPENDENT MANNITOL DEHYDROGENASE"/>
    <property type="match status" value="1"/>
</dbReference>
<keyword evidence="2" id="KW-0560">Oxidoreductase</keyword>
<sequence>MESRRKEERWSLEGKTALVTGGTKGIGRGIVEELAGFGVRVHTCTNEHNLKNLVNEWRSQNLLVTGIVCDVTSRTDREKLMEEVGVIFEGKLDILVNNVGGSGAKPAIEITAKDYSSSMALNFEACFHLSQLAYPLLKASGRGNVISISSIAGIGGIPGFAHYGSAKRAVIQLSKTLACEWAKDMIRVNCIAPRAINTPLAQWIVNDKELSAKVLEHVPLKRFGEPDEVAAVVAFMCMPAASFVTGQVICVDSGRAINLG</sequence>
<name>A0AAV8DJZ4_9POAL</name>
<reference evidence="3" key="1">
    <citation type="submission" date="2022-08" db="EMBL/GenBank/DDBJ databases">
        <authorList>
            <person name="Marques A."/>
        </authorList>
    </citation>
    <scope>NUCLEOTIDE SEQUENCE</scope>
    <source>
        <strain evidence="3">RhyPub2mFocal</strain>
        <tissue evidence="3">Leaves</tissue>
    </source>
</reference>
<evidence type="ECO:0000256" key="2">
    <source>
        <dbReference type="ARBA" id="ARBA00023002"/>
    </source>
</evidence>
<keyword evidence="1" id="KW-0521">NADP</keyword>
<dbReference type="SUPFAM" id="SSF51735">
    <property type="entry name" value="NAD(P)-binding Rossmann-fold domains"/>
    <property type="match status" value="1"/>
</dbReference>
<evidence type="ECO:0000313" key="3">
    <source>
        <dbReference type="EMBL" id="KAJ4767244.1"/>
    </source>
</evidence>
<keyword evidence="4" id="KW-1185">Reference proteome</keyword>
<dbReference type="Proteomes" id="UP001140206">
    <property type="component" value="Chromosome 4"/>
</dbReference>
<dbReference type="InterPro" id="IPR036291">
    <property type="entry name" value="NAD(P)-bd_dom_sf"/>
</dbReference>
<accession>A0AAV8DJZ4</accession>
<dbReference type="InterPro" id="IPR002347">
    <property type="entry name" value="SDR_fam"/>
</dbReference>
<dbReference type="Gene3D" id="3.40.50.720">
    <property type="entry name" value="NAD(P)-binding Rossmann-like Domain"/>
    <property type="match status" value="1"/>
</dbReference>
<organism evidence="3 4">
    <name type="scientific">Rhynchospora pubera</name>
    <dbReference type="NCBI Taxonomy" id="906938"/>
    <lineage>
        <taxon>Eukaryota</taxon>
        <taxon>Viridiplantae</taxon>
        <taxon>Streptophyta</taxon>
        <taxon>Embryophyta</taxon>
        <taxon>Tracheophyta</taxon>
        <taxon>Spermatophyta</taxon>
        <taxon>Magnoliopsida</taxon>
        <taxon>Liliopsida</taxon>
        <taxon>Poales</taxon>
        <taxon>Cyperaceae</taxon>
        <taxon>Cyperoideae</taxon>
        <taxon>Rhynchosporeae</taxon>
        <taxon>Rhynchospora</taxon>
    </lineage>
</organism>
<evidence type="ECO:0000313" key="4">
    <source>
        <dbReference type="Proteomes" id="UP001140206"/>
    </source>
</evidence>
<comment type="caution">
    <text evidence="3">The sequence shown here is derived from an EMBL/GenBank/DDBJ whole genome shotgun (WGS) entry which is preliminary data.</text>
</comment>
<dbReference type="InterPro" id="IPR045000">
    <property type="entry name" value="TR"/>
</dbReference>
<dbReference type="InterPro" id="IPR020904">
    <property type="entry name" value="Sc_DH/Rdtase_CS"/>
</dbReference>
<evidence type="ECO:0000256" key="1">
    <source>
        <dbReference type="ARBA" id="ARBA00022857"/>
    </source>
</evidence>